<dbReference type="Proteomes" id="UP000046392">
    <property type="component" value="Unplaced"/>
</dbReference>
<sequence>MMVSLANNDTKNMILSDNFDTKNISNSIYNLLTQTSTKADENCDDETDTDKRKKSLGDLYSKLNDDISVDETCSTNSNDAMEQHDQCESQSPTDKGHPDDSQNGASCNRPAGRKKTHAVWNFFKDLKDVDPEANGAMCLHCDWKGIEKGPNNLKIHLKKAHTEDGIYSQYCEAVARTPTQPYSKRKRNTESMEGNAKVPKLVKTKNIESINFLSLFDSITNKNNTEDEQENETSLKIPIFDNLQKALTLDALTNMTNVEKKPIIDGSSISESQNLNPLWLAASINQQTLLNNIININKKDGVTPCQVQLDDNYLSIFPNLAKELNLMMTYIYNNYHEFTFTPKKVNGSLDGSHKSCIIKDVNNELKMYLSENGLPQEIATFEKVDKNQLMWAVRVKMQAILFN</sequence>
<accession>A0A0N5BLA1</accession>
<organism evidence="2 3">
    <name type="scientific">Strongyloides papillosus</name>
    <name type="common">Intestinal threadworm</name>
    <dbReference type="NCBI Taxonomy" id="174720"/>
    <lineage>
        <taxon>Eukaryota</taxon>
        <taxon>Metazoa</taxon>
        <taxon>Ecdysozoa</taxon>
        <taxon>Nematoda</taxon>
        <taxon>Chromadorea</taxon>
        <taxon>Rhabditida</taxon>
        <taxon>Tylenchina</taxon>
        <taxon>Panagrolaimomorpha</taxon>
        <taxon>Strongyloidoidea</taxon>
        <taxon>Strongyloididae</taxon>
        <taxon>Strongyloides</taxon>
    </lineage>
</organism>
<evidence type="ECO:0000313" key="3">
    <source>
        <dbReference type="WBParaSite" id="SPAL_0000670100.1"/>
    </source>
</evidence>
<reference evidence="3" key="1">
    <citation type="submission" date="2017-02" db="UniProtKB">
        <authorList>
            <consortium name="WormBaseParasite"/>
        </authorList>
    </citation>
    <scope>IDENTIFICATION</scope>
</reference>
<evidence type="ECO:0000256" key="1">
    <source>
        <dbReference type="SAM" id="MobiDB-lite"/>
    </source>
</evidence>
<evidence type="ECO:0000313" key="2">
    <source>
        <dbReference type="Proteomes" id="UP000046392"/>
    </source>
</evidence>
<dbReference type="AlphaFoldDB" id="A0A0N5BLA1"/>
<feature type="region of interest" description="Disordered" evidence="1">
    <location>
        <begin position="71"/>
        <end position="112"/>
    </location>
</feature>
<protein>
    <submittedName>
        <fullName evidence="3">BED-type domain-containing protein</fullName>
    </submittedName>
</protein>
<name>A0A0N5BLA1_STREA</name>
<dbReference type="WBParaSite" id="SPAL_0000670100.1">
    <property type="protein sequence ID" value="SPAL_0000670100.1"/>
    <property type="gene ID" value="SPAL_0000670100"/>
</dbReference>
<keyword evidence="2" id="KW-1185">Reference proteome</keyword>
<feature type="compositionally biased region" description="Polar residues" evidence="1">
    <location>
        <begin position="71"/>
        <end position="80"/>
    </location>
</feature>
<proteinExistence type="predicted"/>